<dbReference type="KEGG" id="stui:GCM10017668_01780"/>
<keyword evidence="1" id="KW-0808">Transferase</keyword>
<keyword evidence="1" id="KW-0418">Kinase</keyword>
<dbReference type="InterPro" id="IPR003594">
    <property type="entry name" value="HATPase_dom"/>
</dbReference>
<dbReference type="PANTHER" id="PTHR35526:SF3">
    <property type="entry name" value="ANTI-SIGMA-F FACTOR RSBW"/>
    <property type="match status" value="1"/>
</dbReference>
<evidence type="ECO:0000259" key="2">
    <source>
        <dbReference type="Pfam" id="PF13581"/>
    </source>
</evidence>
<keyword evidence="1" id="KW-0723">Serine/threonine-protein kinase</keyword>
<dbReference type="PANTHER" id="PTHR35526">
    <property type="entry name" value="ANTI-SIGMA-F FACTOR RSBW-RELATED"/>
    <property type="match status" value="1"/>
</dbReference>
<dbReference type="Gene3D" id="3.30.565.10">
    <property type="entry name" value="Histidine kinase-like ATPase, C-terminal domain"/>
    <property type="match status" value="1"/>
</dbReference>
<sequence length="171" mass="17942">MLDKGSKDTATYMDHEEAGDDDLHPLATSAISVSAAFDDDTGIAEARDMAHTFLARVQAVHGLPVSSRAIGMVQLVVSELVTNARKYAPGPCLLTLEIADGAARISVWDSSTTLPTILAPDPSRIGQHGLEIVAAICVGFAIHREPVGKRITADVMLADDPGGALAGRQML</sequence>
<dbReference type="SUPFAM" id="SSF55874">
    <property type="entry name" value="ATPase domain of HSP90 chaperone/DNA topoisomerase II/histidine kinase"/>
    <property type="match status" value="1"/>
</dbReference>
<dbReference type="InterPro" id="IPR050267">
    <property type="entry name" value="Anti-sigma-factor_SerPK"/>
</dbReference>
<dbReference type="GO" id="GO:0004674">
    <property type="term" value="F:protein serine/threonine kinase activity"/>
    <property type="evidence" value="ECO:0007669"/>
    <property type="project" value="UniProtKB-KW"/>
</dbReference>
<dbReference type="CDD" id="cd16936">
    <property type="entry name" value="HATPase_RsbW-like"/>
    <property type="match status" value="1"/>
</dbReference>
<name>A0A7G1NAW1_9ACTN</name>
<evidence type="ECO:0000256" key="1">
    <source>
        <dbReference type="ARBA" id="ARBA00022527"/>
    </source>
</evidence>
<evidence type="ECO:0000313" key="4">
    <source>
        <dbReference type="Proteomes" id="UP000516373"/>
    </source>
</evidence>
<accession>A0A7G1NAW1</accession>
<evidence type="ECO:0000313" key="3">
    <source>
        <dbReference type="EMBL" id="BCL18335.1"/>
    </source>
</evidence>
<dbReference type="AlphaFoldDB" id="A0A7G1NAW1"/>
<dbReference type="InterPro" id="IPR036890">
    <property type="entry name" value="HATPase_C_sf"/>
</dbReference>
<dbReference type="GO" id="GO:0005524">
    <property type="term" value="F:ATP binding"/>
    <property type="evidence" value="ECO:0007669"/>
    <property type="project" value="UniProtKB-KW"/>
</dbReference>
<proteinExistence type="predicted"/>
<feature type="domain" description="Histidine kinase/HSP90-like ATPase" evidence="2">
    <location>
        <begin position="53"/>
        <end position="152"/>
    </location>
</feature>
<keyword evidence="3" id="KW-0067">ATP-binding</keyword>
<protein>
    <submittedName>
        <fullName evidence="3">ATP-binding protein</fullName>
    </submittedName>
</protein>
<keyword evidence="3" id="KW-0547">Nucleotide-binding</keyword>
<reference evidence="3 4" key="1">
    <citation type="journal article" date="2014" name="Int. J. Syst. Evol. Microbiol.">
        <title>Complete genome sequence of Corynebacterium casei LMG S-19264T (=DSM 44701T), isolated from a smear-ripened cheese.</title>
        <authorList>
            <consortium name="US DOE Joint Genome Institute (JGI-PGF)"/>
            <person name="Walter F."/>
            <person name="Albersmeier A."/>
            <person name="Kalinowski J."/>
            <person name="Ruckert C."/>
        </authorList>
    </citation>
    <scope>NUCLEOTIDE SEQUENCE [LARGE SCALE GENOMIC DNA]</scope>
    <source>
        <strain evidence="3 4">JCM 4255</strain>
    </source>
</reference>
<dbReference type="EMBL" id="AP023439">
    <property type="protein sequence ID" value="BCL18335.1"/>
    <property type="molecule type" value="Genomic_DNA"/>
</dbReference>
<dbReference type="Pfam" id="PF13581">
    <property type="entry name" value="HATPase_c_2"/>
    <property type="match status" value="1"/>
</dbReference>
<organism evidence="3 4">
    <name type="scientific">Streptomyces tuirus</name>
    <dbReference type="NCBI Taxonomy" id="68278"/>
    <lineage>
        <taxon>Bacteria</taxon>
        <taxon>Bacillati</taxon>
        <taxon>Actinomycetota</taxon>
        <taxon>Actinomycetes</taxon>
        <taxon>Kitasatosporales</taxon>
        <taxon>Streptomycetaceae</taxon>
        <taxon>Streptomyces</taxon>
    </lineage>
</organism>
<gene>
    <name evidence="3" type="ORF">GCM10017668_01780</name>
</gene>
<dbReference type="Proteomes" id="UP000516373">
    <property type="component" value="Chromosome"/>
</dbReference>